<dbReference type="RefSeq" id="WP_345630942.1">
    <property type="nucleotide sequence ID" value="NZ_BAABJQ010000009.1"/>
</dbReference>
<dbReference type="Gene3D" id="1.20.120.530">
    <property type="entry name" value="GntR ligand-binding domain-like"/>
    <property type="match status" value="1"/>
</dbReference>
<comment type="caution">
    <text evidence="5">The sequence shown here is derived from an EMBL/GenBank/DDBJ whole genome shotgun (WGS) entry which is preliminary data.</text>
</comment>
<dbReference type="PANTHER" id="PTHR43537:SF5">
    <property type="entry name" value="UXU OPERON TRANSCRIPTIONAL REGULATOR"/>
    <property type="match status" value="1"/>
</dbReference>
<dbReference type="InterPro" id="IPR036388">
    <property type="entry name" value="WH-like_DNA-bd_sf"/>
</dbReference>
<sequence length="247" mass="27048">MNAENVQYPTLQRSPTLSDRVTDSVLQLITSNALKPGDRLPSERDLGVRFGVSRTVVREALRSLAAKGVLDVRSGSGAIVARVDVDTASQALRLFVQGSREGADGDRVEYEQINDVREMLETRVARIAARAAQDTDLDSLRDLHDRMKAAKTDVELSSSLDVAFHRGIAVATHNPLFVVMLDSIEPALLEIRRKTLGSPGRPNRALRAHAQILERIAARDPEGAEQAMNDHLADSRAVWRRLGGTVS</sequence>
<dbReference type="EMBL" id="BAABJQ010000009">
    <property type="protein sequence ID" value="GAA5187444.1"/>
    <property type="molecule type" value="Genomic_DNA"/>
</dbReference>
<dbReference type="SMART" id="SM00895">
    <property type="entry name" value="FCD"/>
    <property type="match status" value="1"/>
</dbReference>
<feature type="domain" description="HTH gntR-type" evidence="4">
    <location>
        <begin position="15"/>
        <end position="83"/>
    </location>
</feature>
<dbReference type="PANTHER" id="PTHR43537">
    <property type="entry name" value="TRANSCRIPTIONAL REGULATOR, GNTR FAMILY"/>
    <property type="match status" value="1"/>
</dbReference>
<evidence type="ECO:0000256" key="3">
    <source>
        <dbReference type="ARBA" id="ARBA00023163"/>
    </source>
</evidence>
<evidence type="ECO:0000259" key="4">
    <source>
        <dbReference type="PROSITE" id="PS50949"/>
    </source>
</evidence>
<organism evidence="5 6">
    <name type="scientific">Rugosimonospora acidiphila</name>
    <dbReference type="NCBI Taxonomy" id="556531"/>
    <lineage>
        <taxon>Bacteria</taxon>
        <taxon>Bacillati</taxon>
        <taxon>Actinomycetota</taxon>
        <taxon>Actinomycetes</taxon>
        <taxon>Micromonosporales</taxon>
        <taxon>Micromonosporaceae</taxon>
        <taxon>Rugosimonospora</taxon>
    </lineage>
</organism>
<dbReference type="PRINTS" id="PR00035">
    <property type="entry name" value="HTHGNTR"/>
</dbReference>
<evidence type="ECO:0000256" key="1">
    <source>
        <dbReference type="ARBA" id="ARBA00023015"/>
    </source>
</evidence>
<gene>
    <name evidence="5" type="ORF">GCM10023322_35830</name>
</gene>
<dbReference type="Proteomes" id="UP001501570">
    <property type="component" value="Unassembled WGS sequence"/>
</dbReference>
<dbReference type="InterPro" id="IPR000524">
    <property type="entry name" value="Tscrpt_reg_HTH_GntR"/>
</dbReference>
<dbReference type="SUPFAM" id="SSF46785">
    <property type="entry name" value="Winged helix' DNA-binding domain"/>
    <property type="match status" value="1"/>
</dbReference>
<reference evidence="6" key="1">
    <citation type="journal article" date="2019" name="Int. J. Syst. Evol. Microbiol.">
        <title>The Global Catalogue of Microorganisms (GCM) 10K type strain sequencing project: providing services to taxonomists for standard genome sequencing and annotation.</title>
        <authorList>
            <consortium name="The Broad Institute Genomics Platform"/>
            <consortium name="The Broad Institute Genome Sequencing Center for Infectious Disease"/>
            <person name="Wu L."/>
            <person name="Ma J."/>
        </authorList>
    </citation>
    <scope>NUCLEOTIDE SEQUENCE [LARGE SCALE GENOMIC DNA]</scope>
    <source>
        <strain evidence="6">JCM 18304</strain>
    </source>
</reference>
<dbReference type="CDD" id="cd07377">
    <property type="entry name" value="WHTH_GntR"/>
    <property type="match status" value="1"/>
</dbReference>
<evidence type="ECO:0000313" key="5">
    <source>
        <dbReference type="EMBL" id="GAA5187444.1"/>
    </source>
</evidence>
<evidence type="ECO:0000313" key="6">
    <source>
        <dbReference type="Proteomes" id="UP001501570"/>
    </source>
</evidence>
<dbReference type="SUPFAM" id="SSF48008">
    <property type="entry name" value="GntR ligand-binding domain-like"/>
    <property type="match status" value="1"/>
</dbReference>
<dbReference type="Pfam" id="PF00392">
    <property type="entry name" value="GntR"/>
    <property type="match status" value="1"/>
</dbReference>
<dbReference type="Gene3D" id="1.10.10.10">
    <property type="entry name" value="Winged helix-like DNA-binding domain superfamily/Winged helix DNA-binding domain"/>
    <property type="match status" value="1"/>
</dbReference>
<name>A0ABP9RVQ4_9ACTN</name>
<keyword evidence="2" id="KW-0238">DNA-binding</keyword>
<dbReference type="PROSITE" id="PS50949">
    <property type="entry name" value="HTH_GNTR"/>
    <property type="match status" value="1"/>
</dbReference>
<keyword evidence="3" id="KW-0804">Transcription</keyword>
<dbReference type="Pfam" id="PF07729">
    <property type="entry name" value="FCD"/>
    <property type="match status" value="1"/>
</dbReference>
<keyword evidence="6" id="KW-1185">Reference proteome</keyword>
<keyword evidence="1" id="KW-0805">Transcription regulation</keyword>
<accession>A0ABP9RVQ4</accession>
<dbReference type="InterPro" id="IPR008920">
    <property type="entry name" value="TF_FadR/GntR_C"/>
</dbReference>
<protein>
    <submittedName>
        <fullName evidence="5">FadR/GntR family transcriptional regulator</fullName>
    </submittedName>
</protein>
<proteinExistence type="predicted"/>
<dbReference type="SMART" id="SM00345">
    <property type="entry name" value="HTH_GNTR"/>
    <property type="match status" value="1"/>
</dbReference>
<dbReference type="InterPro" id="IPR036390">
    <property type="entry name" value="WH_DNA-bd_sf"/>
</dbReference>
<dbReference type="InterPro" id="IPR011711">
    <property type="entry name" value="GntR_C"/>
</dbReference>
<evidence type="ECO:0000256" key="2">
    <source>
        <dbReference type="ARBA" id="ARBA00023125"/>
    </source>
</evidence>